<dbReference type="InterPro" id="IPR013783">
    <property type="entry name" value="Ig-like_fold"/>
</dbReference>
<dbReference type="EMBL" id="CP030864">
    <property type="protein sequence ID" value="AXE28313.1"/>
    <property type="molecule type" value="Genomic_DNA"/>
</dbReference>
<proteinExistence type="predicted"/>
<feature type="region of interest" description="Disordered" evidence="1">
    <location>
        <begin position="51"/>
        <end position="85"/>
    </location>
</feature>
<evidence type="ECO:0000313" key="3">
    <source>
        <dbReference type="EMBL" id="AXE24698.1"/>
    </source>
</evidence>
<dbReference type="KEGG" id="sgz:C0216_33260"/>
<evidence type="ECO:0000256" key="1">
    <source>
        <dbReference type="SAM" id="MobiDB-lite"/>
    </source>
</evidence>
<gene>
    <name evidence="3" type="ORF">C0216_15640</name>
    <name evidence="4" type="ORF">C0216_31190</name>
    <name evidence="5" type="ORF">C0216_33260</name>
</gene>
<keyword evidence="6" id="KW-1185">Reference proteome</keyword>
<dbReference type="PROSITE" id="PS50093">
    <property type="entry name" value="PKD"/>
    <property type="match status" value="1"/>
</dbReference>
<keyword evidence="4" id="KW-0614">Plasmid</keyword>
<dbReference type="SUPFAM" id="SSF49299">
    <property type="entry name" value="PKD domain"/>
    <property type="match status" value="1"/>
</dbReference>
<dbReference type="AlphaFoldDB" id="A0A344UAR0"/>
<dbReference type="EMBL" id="CP030862">
    <property type="protein sequence ID" value="AXE24698.1"/>
    <property type="molecule type" value="Genomic_DNA"/>
</dbReference>
<dbReference type="InterPro" id="IPR035986">
    <property type="entry name" value="PKD_dom_sf"/>
</dbReference>
<dbReference type="GO" id="GO:0005975">
    <property type="term" value="P:carbohydrate metabolic process"/>
    <property type="evidence" value="ECO:0007669"/>
    <property type="project" value="UniProtKB-ARBA"/>
</dbReference>
<reference evidence="4 6" key="1">
    <citation type="submission" date="2018-01" db="EMBL/GenBank/DDBJ databases">
        <title>Draft genome Sequence of streptomyces globosus LZH-48.</title>
        <authorList>
            <person name="Ran K."/>
            <person name="Li Z."/>
            <person name="Wei S."/>
            <person name="Dong R."/>
        </authorList>
    </citation>
    <scope>NUCLEOTIDE SEQUENCE [LARGE SCALE GENOMIC DNA]</scope>
    <source>
        <strain evidence="4 6">LZH-48</strain>
        <plasmid evidence="4 6">unnamed2</plasmid>
    </source>
</reference>
<evidence type="ECO:0000313" key="4">
    <source>
        <dbReference type="EMBL" id="AXE27981.1"/>
    </source>
</evidence>
<dbReference type="Proteomes" id="UP000252004">
    <property type="component" value="Chromosome"/>
</dbReference>
<protein>
    <recommendedName>
        <fullName evidence="2">PKD domain-containing protein</fullName>
    </recommendedName>
</protein>
<organism evidence="4 6">
    <name type="scientific">Streptomyces globosus</name>
    <dbReference type="NCBI Taxonomy" id="68209"/>
    <lineage>
        <taxon>Bacteria</taxon>
        <taxon>Bacillati</taxon>
        <taxon>Actinomycetota</taxon>
        <taxon>Actinomycetes</taxon>
        <taxon>Kitasatosporales</taxon>
        <taxon>Streptomycetaceae</taxon>
        <taxon>Streptomyces</taxon>
    </lineage>
</organism>
<evidence type="ECO:0000313" key="6">
    <source>
        <dbReference type="Proteomes" id="UP000252004"/>
    </source>
</evidence>
<evidence type="ECO:0000313" key="5">
    <source>
        <dbReference type="EMBL" id="AXE28313.1"/>
    </source>
</evidence>
<dbReference type="KEGG" id="sgz:C0216_15640"/>
<dbReference type="Gene3D" id="2.60.40.10">
    <property type="entry name" value="Immunoglobulins"/>
    <property type="match status" value="1"/>
</dbReference>
<accession>A0A344UAR0</accession>
<sequence>MTCPFRSVRWAGFRTRSISNRIGGPVRSRRLVVSAAALAVGVGLIPGAAQAAGPAAPGVSAPPPESAPDEAAAAESGTFRSPGENTVRTVLPSSAAEGGSTQASADASNLELLMWGDARTARSISFGVNLYQGAPVPHEVTIAWGDGTTHTATVTGGQILYDVRHTYPRPGDYTVTVTATDTVNNVQAVNRLPFTTPGSFFAPHAPTRLLDTRAGIGAARSKVGAYTPVRLKIAGNAKVPAGVTAVVLNVTATNATAGGHVSVYPSGRDRPKTSNVNYTAGQTIPNQVIVPVGKDGYIELYNGGWNAVDLIADVTGYFDRAAADGYTSLNPVRFVDTREGLGAARGQVAGQDTFGVQITGRSGIPAGATAVALNVTVTNPRETGHLTVFPSGQAAPSTSSLNFTAGQTVANSVIVPVGADGKINVRNGAWAGTDVIIDVVGYYGAGSKAAFATWRLGLPAEGGPFRHIDTRGLPPNTWPCFAGGYYALHLNSGNRYDLPIEAYVTNVTVASTTGAGHLSVAPDPNSAHAYQYGYAVKPPRPTTSALNWTAGKDVSNLVQAKTGPYGVIDLWNQSSREVHYIVDWFGEYDAY</sequence>
<geneLocation type="plasmid" evidence="4 6">
    <name>unnamed2</name>
</geneLocation>
<dbReference type="OrthoDB" id="4855196at2"/>
<feature type="domain" description="PKD" evidence="2">
    <location>
        <begin position="145"/>
        <end position="188"/>
    </location>
</feature>
<dbReference type="KEGG" id="sgz:C0216_31190"/>
<name>A0A344UAR0_9ACTN</name>
<dbReference type="EMBL" id="CP030864">
    <property type="protein sequence ID" value="AXE27981.1"/>
    <property type="molecule type" value="Genomic_DNA"/>
</dbReference>
<dbReference type="Proteomes" id="UP000252004">
    <property type="component" value="Plasmid unnamed2"/>
</dbReference>
<dbReference type="InterPro" id="IPR000601">
    <property type="entry name" value="PKD_dom"/>
</dbReference>
<dbReference type="Pfam" id="PF00801">
    <property type="entry name" value="PKD"/>
    <property type="match status" value="1"/>
</dbReference>
<evidence type="ECO:0000259" key="2">
    <source>
        <dbReference type="PROSITE" id="PS50093"/>
    </source>
</evidence>